<protein>
    <submittedName>
        <fullName evidence="8">RNA polymerase sigma factor</fullName>
    </submittedName>
</protein>
<keyword evidence="4" id="KW-0238">DNA-binding</keyword>
<dbReference type="PANTHER" id="PTHR43133:SF8">
    <property type="entry name" value="RNA POLYMERASE SIGMA FACTOR HI_1459-RELATED"/>
    <property type="match status" value="1"/>
</dbReference>
<proteinExistence type="inferred from homology"/>
<dbReference type="InterPro" id="IPR013249">
    <property type="entry name" value="RNA_pol_sigma70_r4_t2"/>
</dbReference>
<dbReference type="GO" id="GO:0003677">
    <property type="term" value="F:DNA binding"/>
    <property type="evidence" value="ECO:0007669"/>
    <property type="project" value="UniProtKB-KW"/>
</dbReference>
<dbReference type="Proteomes" id="UP001059380">
    <property type="component" value="Chromosome"/>
</dbReference>
<dbReference type="SUPFAM" id="SSF88946">
    <property type="entry name" value="Sigma2 domain of RNA polymerase sigma factors"/>
    <property type="match status" value="1"/>
</dbReference>
<accession>A0A9J7BJI5</accession>
<dbReference type="InterPro" id="IPR014284">
    <property type="entry name" value="RNA_pol_sigma-70_dom"/>
</dbReference>
<evidence type="ECO:0000313" key="9">
    <source>
        <dbReference type="Proteomes" id="UP001059380"/>
    </source>
</evidence>
<dbReference type="KEGG" id="orp:MOP44_20000"/>
<evidence type="ECO:0000256" key="2">
    <source>
        <dbReference type="ARBA" id="ARBA00023015"/>
    </source>
</evidence>
<dbReference type="InterPro" id="IPR007627">
    <property type="entry name" value="RNA_pol_sigma70_r2"/>
</dbReference>
<sequence length="194" mass="22551">MSRLNELALGNQIPSTLGQAAEEFAAVASTCRPYVFRFLLASLRDADLAETLTQECLLKAHFHWSSFRGASNPRTWLIRIAENLQKDHWRNRRLQFWRQMTRSSVELDDVSNWLPTCERSPEDQASAREHVRLIWRIADDLPERQRTVFLLRFVEDLKIGEIAEIAGLNVGTVKAHLHRALCRIRAELEMMSRR</sequence>
<dbReference type="EMBL" id="CP093313">
    <property type="protein sequence ID" value="UWZ82839.1"/>
    <property type="molecule type" value="Genomic_DNA"/>
</dbReference>
<reference evidence="8" key="1">
    <citation type="submission" date="2021-04" db="EMBL/GenBank/DDBJ databases">
        <title>Phylogenetic analysis of Acidobacteriaceae.</title>
        <authorList>
            <person name="Qiu L."/>
            <person name="Zhang Q."/>
        </authorList>
    </citation>
    <scope>NUCLEOTIDE SEQUENCE</scope>
    <source>
        <strain evidence="8">DSM 25168</strain>
    </source>
</reference>
<comment type="similarity">
    <text evidence="1">Belongs to the sigma-70 factor family. ECF subfamily.</text>
</comment>
<dbReference type="InterPro" id="IPR036388">
    <property type="entry name" value="WH-like_DNA-bd_sf"/>
</dbReference>
<dbReference type="GO" id="GO:0006352">
    <property type="term" value="P:DNA-templated transcription initiation"/>
    <property type="evidence" value="ECO:0007669"/>
    <property type="project" value="InterPro"/>
</dbReference>
<keyword evidence="9" id="KW-1185">Reference proteome</keyword>
<dbReference type="Gene3D" id="1.10.1740.10">
    <property type="match status" value="1"/>
</dbReference>
<gene>
    <name evidence="8" type="ORF">MOP44_20000</name>
</gene>
<evidence type="ECO:0000313" key="8">
    <source>
        <dbReference type="EMBL" id="UWZ82839.1"/>
    </source>
</evidence>
<dbReference type="CDD" id="cd06171">
    <property type="entry name" value="Sigma70_r4"/>
    <property type="match status" value="1"/>
</dbReference>
<dbReference type="InterPro" id="IPR039425">
    <property type="entry name" value="RNA_pol_sigma-70-like"/>
</dbReference>
<organism evidence="8 9">
    <name type="scientific">Occallatibacter riparius</name>
    <dbReference type="NCBI Taxonomy" id="1002689"/>
    <lineage>
        <taxon>Bacteria</taxon>
        <taxon>Pseudomonadati</taxon>
        <taxon>Acidobacteriota</taxon>
        <taxon>Terriglobia</taxon>
        <taxon>Terriglobales</taxon>
        <taxon>Acidobacteriaceae</taxon>
        <taxon>Occallatibacter</taxon>
    </lineage>
</organism>
<evidence type="ECO:0000259" key="7">
    <source>
        <dbReference type="Pfam" id="PF08281"/>
    </source>
</evidence>
<dbReference type="Pfam" id="PF04542">
    <property type="entry name" value="Sigma70_r2"/>
    <property type="match status" value="1"/>
</dbReference>
<keyword evidence="5" id="KW-0804">Transcription</keyword>
<evidence type="ECO:0000259" key="6">
    <source>
        <dbReference type="Pfam" id="PF04542"/>
    </source>
</evidence>
<dbReference type="Pfam" id="PF08281">
    <property type="entry name" value="Sigma70_r4_2"/>
    <property type="match status" value="1"/>
</dbReference>
<dbReference type="InterPro" id="IPR013324">
    <property type="entry name" value="RNA_pol_sigma_r3/r4-like"/>
</dbReference>
<evidence type="ECO:0000256" key="5">
    <source>
        <dbReference type="ARBA" id="ARBA00023163"/>
    </source>
</evidence>
<keyword evidence="3" id="KW-0731">Sigma factor</keyword>
<evidence type="ECO:0000256" key="4">
    <source>
        <dbReference type="ARBA" id="ARBA00023125"/>
    </source>
</evidence>
<dbReference type="PANTHER" id="PTHR43133">
    <property type="entry name" value="RNA POLYMERASE ECF-TYPE SIGMA FACTO"/>
    <property type="match status" value="1"/>
</dbReference>
<evidence type="ECO:0000256" key="1">
    <source>
        <dbReference type="ARBA" id="ARBA00010641"/>
    </source>
</evidence>
<dbReference type="RefSeq" id="WP_260792107.1">
    <property type="nucleotide sequence ID" value="NZ_CP093313.1"/>
</dbReference>
<dbReference type="InterPro" id="IPR013325">
    <property type="entry name" value="RNA_pol_sigma_r2"/>
</dbReference>
<name>A0A9J7BJI5_9BACT</name>
<dbReference type="Gene3D" id="1.10.10.10">
    <property type="entry name" value="Winged helix-like DNA-binding domain superfamily/Winged helix DNA-binding domain"/>
    <property type="match status" value="1"/>
</dbReference>
<dbReference type="NCBIfam" id="TIGR02937">
    <property type="entry name" value="sigma70-ECF"/>
    <property type="match status" value="1"/>
</dbReference>
<dbReference type="AlphaFoldDB" id="A0A9J7BJI5"/>
<feature type="domain" description="RNA polymerase sigma factor 70 region 4 type 2" evidence="7">
    <location>
        <begin position="134"/>
        <end position="181"/>
    </location>
</feature>
<dbReference type="SUPFAM" id="SSF88659">
    <property type="entry name" value="Sigma3 and sigma4 domains of RNA polymerase sigma factors"/>
    <property type="match status" value="1"/>
</dbReference>
<dbReference type="GO" id="GO:0016987">
    <property type="term" value="F:sigma factor activity"/>
    <property type="evidence" value="ECO:0007669"/>
    <property type="project" value="UniProtKB-KW"/>
</dbReference>
<feature type="domain" description="RNA polymerase sigma-70 region 2" evidence="6">
    <location>
        <begin position="30"/>
        <end position="93"/>
    </location>
</feature>
<keyword evidence="2" id="KW-0805">Transcription regulation</keyword>
<evidence type="ECO:0000256" key="3">
    <source>
        <dbReference type="ARBA" id="ARBA00023082"/>
    </source>
</evidence>